<dbReference type="SUPFAM" id="SSF47473">
    <property type="entry name" value="EF-hand"/>
    <property type="match status" value="1"/>
</dbReference>
<keyword evidence="5" id="KW-0106">Calcium</keyword>
<keyword evidence="2" id="KW-0519">Myristate</keyword>
<dbReference type="PANTHER" id="PTHR23055">
    <property type="entry name" value="CALCIUM BINDING PROTEINS"/>
    <property type="match status" value="1"/>
</dbReference>
<dbReference type="PROSITE" id="PS50222">
    <property type="entry name" value="EF_HAND_2"/>
    <property type="match status" value="2"/>
</dbReference>
<proteinExistence type="inferred from homology"/>
<dbReference type="GO" id="GO:0005509">
    <property type="term" value="F:calcium ion binding"/>
    <property type="evidence" value="ECO:0000318"/>
    <property type="project" value="GO_Central"/>
</dbReference>
<feature type="domain" description="EF-hand" evidence="7">
    <location>
        <begin position="86"/>
        <end position="121"/>
    </location>
</feature>
<dbReference type="EMBL" id="EAAA01000796">
    <property type="status" value="NOT_ANNOTATED_CDS"/>
    <property type="molecule type" value="Genomic_DNA"/>
</dbReference>
<evidence type="ECO:0000256" key="4">
    <source>
        <dbReference type="ARBA" id="ARBA00022737"/>
    </source>
</evidence>
<comment type="similarity">
    <text evidence="1">Belongs to the recoverin family.</text>
</comment>
<reference evidence="8" key="2">
    <citation type="journal article" date="2008" name="Genome Biol.">
        <title>Improved genome assembly and evidence-based global gene model set for the chordate Ciona intestinalis: new insight into intron and operon populations.</title>
        <authorList>
            <person name="Satou Y."/>
            <person name="Mineta K."/>
            <person name="Ogasawara M."/>
            <person name="Sasakura Y."/>
            <person name="Shoguchi E."/>
            <person name="Ueno K."/>
            <person name="Yamada L."/>
            <person name="Matsumoto J."/>
            <person name="Wasserscheid J."/>
            <person name="Dewar K."/>
            <person name="Wiley G.B."/>
            <person name="Macmil S.L."/>
            <person name="Roe B.A."/>
            <person name="Zeller R.W."/>
            <person name="Hastings K.E."/>
            <person name="Lemaire P."/>
            <person name="Lindquist E."/>
            <person name="Endo T."/>
            <person name="Hotta K."/>
            <person name="Inaba K."/>
        </authorList>
    </citation>
    <scope>NUCLEOTIDE SEQUENCE [LARGE SCALE GENOMIC DNA]</scope>
    <source>
        <strain evidence="8">wild type</strain>
    </source>
</reference>
<keyword evidence="4" id="KW-0677">Repeat</keyword>
<keyword evidence="3" id="KW-0479">Metal-binding</keyword>
<dbReference type="Proteomes" id="UP000008144">
    <property type="component" value="Chromosome 11"/>
</dbReference>
<dbReference type="Gene3D" id="1.10.238.10">
    <property type="entry name" value="EF-hand"/>
    <property type="match status" value="1"/>
</dbReference>
<dbReference type="STRING" id="7719.ENSCINP00000034427"/>
<accession>H2XXP3</accession>
<dbReference type="PRINTS" id="PR00450">
    <property type="entry name" value="RECOVERIN"/>
</dbReference>
<dbReference type="AlphaFoldDB" id="H2XXP3"/>
<dbReference type="Pfam" id="PF00036">
    <property type="entry name" value="EF-hand_1"/>
    <property type="match status" value="1"/>
</dbReference>
<protein>
    <recommendedName>
        <fullName evidence="7">EF-hand domain-containing protein</fullName>
    </recommendedName>
</protein>
<dbReference type="Pfam" id="PF13202">
    <property type="entry name" value="EF-hand_5"/>
    <property type="match status" value="1"/>
</dbReference>
<dbReference type="InterPro" id="IPR002048">
    <property type="entry name" value="EF_hand_dom"/>
</dbReference>
<evidence type="ECO:0000256" key="1">
    <source>
        <dbReference type="ARBA" id="ARBA00006049"/>
    </source>
</evidence>
<dbReference type="InterPro" id="IPR011992">
    <property type="entry name" value="EF-hand-dom_pair"/>
</dbReference>
<reference evidence="8" key="4">
    <citation type="submission" date="2025-09" db="UniProtKB">
        <authorList>
            <consortium name="Ensembl"/>
        </authorList>
    </citation>
    <scope>IDENTIFICATION</scope>
</reference>
<evidence type="ECO:0000256" key="5">
    <source>
        <dbReference type="ARBA" id="ARBA00022837"/>
    </source>
</evidence>
<dbReference type="GO" id="GO:0009966">
    <property type="term" value="P:regulation of signal transduction"/>
    <property type="evidence" value="ECO:0000318"/>
    <property type="project" value="GO_Central"/>
</dbReference>
<name>H2XXP3_CIOIN</name>
<evidence type="ECO:0000256" key="6">
    <source>
        <dbReference type="ARBA" id="ARBA00023288"/>
    </source>
</evidence>
<dbReference type="CDD" id="cd00051">
    <property type="entry name" value="EFh"/>
    <property type="match status" value="1"/>
</dbReference>
<organism evidence="8 9">
    <name type="scientific">Ciona intestinalis</name>
    <name type="common">Transparent sea squirt</name>
    <name type="synonym">Ascidia intestinalis</name>
    <dbReference type="NCBI Taxonomy" id="7719"/>
    <lineage>
        <taxon>Eukaryota</taxon>
        <taxon>Metazoa</taxon>
        <taxon>Chordata</taxon>
        <taxon>Tunicata</taxon>
        <taxon>Ascidiacea</taxon>
        <taxon>Phlebobranchia</taxon>
        <taxon>Cionidae</taxon>
        <taxon>Ciona</taxon>
    </lineage>
</organism>
<dbReference type="HOGENOM" id="CLU_072366_3_1_1"/>
<feature type="domain" description="EF-hand" evidence="7">
    <location>
        <begin position="50"/>
        <end position="85"/>
    </location>
</feature>
<sequence>MAGNEVRDLSMKTGLNIDELKSYYGEFIKASVVGSRRWSLFQFINLYDAKEREKVEQVFKTFDQNNDGTIDFREFMIALSCLSKGTLEQKLSLAFYLYDENGDGVLSFEEVLDIVKVSISNNL</sequence>
<evidence type="ECO:0000256" key="3">
    <source>
        <dbReference type="ARBA" id="ARBA00022723"/>
    </source>
</evidence>
<reference evidence="8" key="3">
    <citation type="submission" date="2025-08" db="UniProtKB">
        <authorList>
            <consortium name="Ensembl"/>
        </authorList>
    </citation>
    <scope>IDENTIFICATION</scope>
</reference>
<evidence type="ECO:0000313" key="9">
    <source>
        <dbReference type="Proteomes" id="UP000008144"/>
    </source>
</evidence>
<dbReference type="SMART" id="SM00054">
    <property type="entry name" value="EFh"/>
    <property type="match status" value="2"/>
</dbReference>
<dbReference type="InterPro" id="IPR018247">
    <property type="entry name" value="EF_Hand_1_Ca_BS"/>
</dbReference>
<reference evidence="9" key="1">
    <citation type="journal article" date="2002" name="Science">
        <title>The draft genome of Ciona intestinalis: insights into chordate and vertebrate origins.</title>
        <authorList>
            <person name="Dehal P."/>
            <person name="Satou Y."/>
            <person name="Campbell R.K."/>
            <person name="Chapman J."/>
            <person name="Degnan B."/>
            <person name="De Tomaso A."/>
            <person name="Davidson B."/>
            <person name="Di Gregorio A."/>
            <person name="Gelpke M."/>
            <person name="Goodstein D.M."/>
            <person name="Harafuji N."/>
            <person name="Hastings K.E."/>
            <person name="Ho I."/>
            <person name="Hotta K."/>
            <person name="Huang W."/>
            <person name="Kawashima T."/>
            <person name="Lemaire P."/>
            <person name="Martinez D."/>
            <person name="Meinertzhagen I.A."/>
            <person name="Necula S."/>
            <person name="Nonaka M."/>
            <person name="Putnam N."/>
            <person name="Rash S."/>
            <person name="Saiga H."/>
            <person name="Satake M."/>
            <person name="Terry A."/>
            <person name="Yamada L."/>
            <person name="Wang H.G."/>
            <person name="Awazu S."/>
            <person name="Azumi K."/>
            <person name="Boore J."/>
            <person name="Branno M."/>
            <person name="Chin-Bow S."/>
            <person name="DeSantis R."/>
            <person name="Doyle S."/>
            <person name="Francino P."/>
            <person name="Keys D.N."/>
            <person name="Haga S."/>
            <person name="Hayashi H."/>
            <person name="Hino K."/>
            <person name="Imai K.S."/>
            <person name="Inaba K."/>
            <person name="Kano S."/>
            <person name="Kobayashi K."/>
            <person name="Kobayashi M."/>
            <person name="Lee B.I."/>
            <person name="Makabe K.W."/>
            <person name="Manohar C."/>
            <person name="Matassi G."/>
            <person name="Medina M."/>
            <person name="Mochizuki Y."/>
            <person name="Mount S."/>
            <person name="Morishita T."/>
            <person name="Miura S."/>
            <person name="Nakayama A."/>
            <person name="Nishizaka S."/>
            <person name="Nomoto H."/>
            <person name="Ohta F."/>
            <person name="Oishi K."/>
            <person name="Rigoutsos I."/>
            <person name="Sano M."/>
            <person name="Sasaki A."/>
            <person name="Sasakura Y."/>
            <person name="Shoguchi E."/>
            <person name="Shin-i T."/>
            <person name="Spagnuolo A."/>
            <person name="Stainier D."/>
            <person name="Suzuki M.M."/>
            <person name="Tassy O."/>
            <person name="Takatori N."/>
            <person name="Tokuoka M."/>
            <person name="Yagi K."/>
            <person name="Yoshizaki F."/>
            <person name="Wada S."/>
            <person name="Zhang C."/>
            <person name="Hyatt P.D."/>
            <person name="Larimer F."/>
            <person name="Detter C."/>
            <person name="Doggett N."/>
            <person name="Glavina T."/>
            <person name="Hawkins T."/>
            <person name="Richardson P."/>
            <person name="Lucas S."/>
            <person name="Kohara Y."/>
            <person name="Levine M."/>
            <person name="Satoh N."/>
            <person name="Rokhsar D.S."/>
        </authorList>
    </citation>
    <scope>NUCLEOTIDE SEQUENCE [LARGE SCALE GENOMIC DNA]</scope>
</reference>
<dbReference type="InterPro" id="IPR028846">
    <property type="entry name" value="Recoverin"/>
</dbReference>
<evidence type="ECO:0000259" key="7">
    <source>
        <dbReference type="PROSITE" id="PS50222"/>
    </source>
</evidence>
<keyword evidence="6" id="KW-0449">Lipoprotein</keyword>
<dbReference type="Ensembl" id="ENSCINT00000037277.1">
    <property type="protein sequence ID" value="ENSCINP00000034427.1"/>
    <property type="gene ID" value="ENSCING00000024568.1"/>
</dbReference>
<dbReference type="InParanoid" id="H2XXP3"/>
<keyword evidence="9" id="KW-1185">Reference proteome</keyword>
<dbReference type="PROSITE" id="PS00018">
    <property type="entry name" value="EF_HAND_1"/>
    <property type="match status" value="2"/>
</dbReference>
<evidence type="ECO:0000313" key="8">
    <source>
        <dbReference type="Ensembl" id="ENSCINP00000034427.1"/>
    </source>
</evidence>
<evidence type="ECO:0000256" key="2">
    <source>
        <dbReference type="ARBA" id="ARBA00022707"/>
    </source>
</evidence>
<dbReference type="PANTHER" id="PTHR23055:SF178">
    <property type="entry name" value="NEUROCALCIN HOMOLOG"/>
    <property type="match status" value="1"/>
</dbReference>